<dbReference type="InterPro" id="IPR030855">
    <property type="entry name" value="Bifunct_BirA"/>
</dbReference>
<evidence type="ECO:0000259" key="7">
    <source>
        <dbReference type="PROSITE" id="PS51733"/>
    </source>
</evidence>
<dbReference type="InterPro" id="IPR004143">
    <property type="entry name" value="BPL_LPL_catalytic"/>
</dbReference>
<keyword evidence="2 6" id="KW-0547">Nucleotide-binding</keyword>
<dbReference type="InterPro" id="IPR004408">
    <property type="entry name" value="Biotin_CoA_COase_ligase"/>
</dbReference>
<gene>
    <name evidence="6 8" type="primary">birA</name>
    <name evidence="8" type="ORF">FN961_22510</name>
</gene>
<keyword evidence="6" id="KW-0804">Transcription</keyword>
<dbReference type="InterPro" id="IPR045864">
    <property type="entry name" value="aa-tRNA-synth_II/BPL/LPL"/>
</dbReference>
<dbReference type="InterPro" id="IPR003142">
    <property type="entry name" value="BPL_C"/>
</dbReference>
<keyword evidence="9" id="KW-1185">Reference proteome</keyword>
<dbReference type="GO" id="GO:0006355">
    <property type="term" value="P:regulation of DNA-templated transcription"/>
    <property type="evidence" value="ECO:0007669"/>
    <property type="project" value="UniProtKB-UniRule"/>
</dbReference>
<dbReference type="Gene3D" id="2.30.30.100">
    <property type="match status" value="1"/>
</dbReference>
<dbReference type="SUPFAM" id="SSF50037">
    <property type="entry name" value="C-terminal domain of transcriptional repressors"/>
    <property type="match status" value="1"/>
</dbReference>
<dbReference type="RefSeq" id="WP_144042402.1">
    <property type="nucleotide sequence ID" value="NZ_BMPL01000073.1"/>
</dbReference>
<comment type="caution">
    <text evidence="8">The sequence shown here is derived from an EMBL/GenBank/DDBJ whole genome shotgun (WGS) entry which is preliminary data.</text>
</comment>
<evidence type="ECO:0000256" key="2">
    <source>
        <dbReference type="ARBA" id="ARBA00022741"/>
    </source>
</evidence>
<dbReference type="GO" id="GO:0004077">
    <property type="term" value="F:biotin--[biotin carboxyl-carrier protein] ligase activity"/>
    <property type="evidence" value="ECO:0007669"/>
    <property type="project" value="UniProtKB-UniRule"/>
</dbReference>
<dbReference type="NCBIfam" id="TIGR00121">
    <property type="entry name" value="birA_ligase"/>
    <property type="match status" value="1"/>
</dbReference>
<dbReference type="NCBIfam" id="NF008847">
    <property type="entry name" value="PRK11886.1-2"/>
    <property type="match status" value="1"/>
</dbReference>
<feature type="DNA-binding region" description="H-T-H motif" evidence="6">
    <location>
        <begin position="23"/>
        <end position="42"/>
    </location>
</feature>
<dbReference type="GO" id="GO:0005737">
    <property type="term" value="C:cytoplasm"/>
    <property type="evidence" value="ECO:0007669"/>
    <property type="project" value="TreeGrafter"/>
</dbReference>
<keyword evidence="6" id="KW-0678">Repressor</keyword>
<dbReference type="Proteomes" id="UP000318126">
    <property type="component" value="Unassembled WGS sequence"/>
</dbReference>
<keyword evidence="3 6" id="KW-0067">ATP-binding</keyword>
<comment type="similarity">
    <text evidence="6">Belongs to the biotin--protein ligase family.</text>
</comment>
<proteinExistence type="inferred from homology"/>
<dbReference type="NCBIfam" id="NF008850">
    <property type="entry name" value="PRK11886.1-5"/>
    <property type="match status" value="1"/>
</dbReference>
<accession>A0A553JI98</accession>
<evidence type="ECO:0000256" key="3">
    <source>
        <dbReference type="ARBA" id="ARBA00022840"/>
    </source>
</evidence>
<dbReference type="InterPro" id="IPR036390">
    <property type="entry name" value="WH_DNA-bd_sf"/>
</dbReference>
<feature type="binding site" evidence="6">
    <location>
        <begin position="89"/>
        <end position="91"/>
    </location>
    <ligand>
        <name>biotin</name>
        <dbReference type="ChEBI" id="CHEBI:57586"/>
    </ligand>
</feature>
<reference evidence="9" key="1">
    <citation type="submission" date="2019-07" db="EMBL/GenBank/DDBJ databases">
        <title>Shewanella sp. YLB-08 draft genomic sequence.</title>
        <authorList>
            <person name="Yu L."/>
        </authorList>
    </citation>
    <scope>NUCLEOTIDE SEQUENCE [LARGE SCALE GENOMIC DNA]</scope>
    <source>
        <strain evidence="9">JCM 20706</strain>
    </source>
</reference>
<feature type="domain" description="BPL/LPL catalytic" evidence="7">
    <location>
        <begin position="74"/>
        <end position="254"/>
    </location>
</feature>
<sequence>MVEQWQRKREILLALDSEQFVSGESLASQLGVSRTAISNHISTLEEYGVDIFSVKGKGYKLANSLSLIDEAQLKSAITQRCFYYNEIPSTNAFLLKHSEELSSGDICIAEYQSAGRGRRGRTWVSPYGCHLYCSMYWNLPQGMAQATGLSLVVACSLVKVLNSFNIEGLGVKWPNDIYLDNKKLAGVLVEMNGQAGIECHLVIGIGINMSMSKSQGDKIDQPWSDLSQSRSLPSKTELATALQHQLYEDLTLFEKEGLSAFLARWKQVDIFDGEKVKLLLGDKCIDGVCQGIDETGSILLKTDKGIEAFVGGEISLRSAT</sequence>
<feature type="binding site" evidence="6">
    <location>
        <position position="112"/>
    </location>
    <ligand>
        <name>biotin</name>
        <dbReference type="ChEBI" id="CHEBI:57586"/>
    </ligand>
</feature>
<dbReference type="EC" id="6.3.4.15" evidence="6"/>
<dbReference type="Pfam" id="PF08279">
    <property type="entry name" value="HTH_11"/>
    <property type="match status" value="1"/>
</dbReference>
<dbReference type="HAMAP" id="MF_00978">
    <property type="entry name" value="Bifunct_BirA"/>
    <property type="match status" value="1"/>
</dbReference>
<dbReference type="CDD" id="cd16442">
    <property type="entry name" value="BPL"/>
    <property type="match status" value="1"/>
</dbReference>
<evidence type="ECO:0000256" key="4">
    <source>
        <dbReference type="ARBA" id="ARBA00023267"/>
    </source>
</evidence>
<dbReference type="PANTHER" id="PTHR12835:SF5">
    <property type="entry name" value="BIOTIN--PROTEIN LIGASE"/>
    <property type="match status" value="1"/>
</dbReference>
<dbReference type="GO" id="GO:0005524">
    <property type="term" value="F:ATP binding"/>
    <property type="evidence" value="ECO:0007669"/>
    <property type="project" value="UniProtKB-UniRule"/>
</dbReference>
<comment type="function">
    <text evidence="6">Acts both as a biotin--[acetyl-CoA-carboxylase] ligase and a biotin-operon repressor. In the presence of ATP, BirA activates biotin to form the BirA-biotinyl-5'-adenylate (BirA-bio-5'-AMP or holoBirA) complex. HoloBirA can either transfer the biotinyl moiety to the biotin carboxyl carrier protein (BCCP) subunit of acetyl-CoA carboxylase, or bind to the biotin operator site and inhibit transcription of the operon.</text>
</comment>
<dbReference type="InterPro" id="IPR013196">
    <property type="entry name" value="HTH_11"/>
</dbReference>
<evidence type="ECO:0000313" key="8">
    <source>
        <dbReference type="EMBL" id="TRY12163.1"/>
    </source>
</evidence>
<feature type="binding site" evidence="6">
    <location>
        <position position="183"/>
    </location>
    <ligand>
        <name>biotin</name>
        <dbReference type="ChEBI" id="CHEBI:57586"/>
    </ligand>
</feature>
<comment type="catalytic activity">
    <reaction evidence="5 6">
        <text>biotin + L-lysyl-[protein] + ATP = N(6)-biotinyl-L-lysyl-[protein] + AMP + diphosphate + H(+)</text>
        <dbReference type="Rhea" id="RHEA:11756"/>
        <dbReference type="Rhea" id="RHEA-COMP:9752"/>
        <dbReference type="Rhea" id="RHEA-COMP:10505"/>
        <dbReference type="ChEBI" id="CHEBI:15378"/>
        <dbReference type="ChEBI" id="CHEBI:29969"/>
        <dbReference type="ChEBI" id="CHEBI:30616"/>
        <dbReference type="ChEBI" id="CHEBI:33019"/>
        <dbReference type="ChEBI" id="CHEBI:57586"/>
        <dbReference type="ChEBI" id="CHEBI:83144"/>
        <dbReference type="ChEBI" id="CHEBI:456215"/>
        <dbReference type="EC" id="6.3.4.15"/>
    </reaction>
</comment>
<evidence type="ECO:0000313" key="9">
    <source>
        <dbReference type="Proteomes" id="UP000318126"/>
    </source>
</evidence>
<evidence type="ECO:0000256" key="6">
    <source>
        <dbReference type="HAMAP-Rule" id="MF_00978"/>
    </source>
</evidence>
<keyword evidence="1 6" id="KW-0436">Ligase</keyword>
<dbReference type="GO" id="GO:0003677">
    <property type="term" value="F:DNA binding"/>
    <property type="evidence" value="ECO:0007669"/>
    <property type="project" value="UniProtKB-UniRule"/>
</dbReference>
<dbReference type="AlphaFoldDB" id="A0A553JI98"/>
<evidence type="ECO:0000256" key="5">
    <source>
        <dbReference type="ARBA" id="ARBA00047846"/>
    </source>
</evidence>
<evidence type="ECO:0000256" key="1">
    <source>
        <dbReference type="ARBA" id="ARBA00022598"/>
    </source>
</evidence>
<dbReference type="Pfam" id="PF02237">
    <property type="entry name" value="BPL_C"/>
    <property type="match status" value="1"/>
</dbReference>
<keyword evidence="6" id="KW-0805">Transcription regulation</keyword>
<dbReference type="InterPro" id="IPR036388">
    <property type="entry name" value="WH-like_DNA-bd_sf"/>
</dbReference>
<dbReference type="OrthoDB" id="9807064at2"/>
<dbReference type="PROSITE" id="PS51733">
    <property type="entry name" value="BPL_LPL_CATALYTIC"/>
    <property type="match status" value="1"/>
</dbReference>
<feature type="binding site" evidence="6">
    <location>
        <begin position="116"/>
        <end position="118"/>
    </location>
    <ligand>
        <name>biotin</name>
        <dbReference type="ChEBI" id="CHEBI:57586"/>
    </ligand>
</feature>
<keyword evidence="4 6" id="KW-0092">Biotin</keyword>
<name>A0A553JI98_SHEHA</name>
<dbReference type="PANTHER" id="PTHR12835">
    <property type="entry name" value="BIOTIN PROTEIN LIGASE"/>
    <property type="match status" value="1"/>
</dbReference>
<dbReference type="EMBL" id="VKGK01000040">
    <property type="protein sequence ID" value="TRY12163.1"/>
    <property type="molecule type" value="Genomic_DNA"/>
</dbReference>
<dbReference type="Gene3D" id="3.30.930.10">
    <property type="entry name" value="Bira Bifunctional Protein, Domain 2"/>
    <property type="match status" value="1"/>
</dbReference>
<organism evidence="8 9">
    <name type="scientific">Shewanella hanedai</name>
    <name type="common">Alteromonas hanedai</name>
    <dbReference type="NCBI Taxonomy" id="25"/>
    <lineage>
        <taxon>Bacteria</taxon>
        <taxon>Pseudomonadati</taxon>
        <taxon>Pseudomonadota</taxon>
        <taxon>Gammaproteobacteria</taxon>
        <taxon>Alteromonadales</taxon>
        <taxon>Shewanellaceae</taxon>
        <taxon>Shewanella</taxon>
    </lineage>
</organism>
<dbReference type="Pfam" id="PF03099">
    <property type="entry name" value="BPL_LplA_LipB"/>
    <property type="match status" value="1"/>
</dbReference>
<dbReference type="InterPro" id="IPR008988">
    <property type="entry name" value="Transcriptional_repressor_C"/>
</dbReference>
<keyword evidence="6" id="KW-0238">DNA-binding</keyword>
<protein>
    <recommendedName>
        <fullName evidence="6">Bifunctional ligase/repressor BirA</fullName>
    </recommendedName>
    <alternativeName>
        <fullName evidence="6">Biotin operon repressor</fullName>
    </alternativeName>
    <alternativeName>
        <fullName evidence="6">Biotin--[acetyl-CoA-carboxylase] ligase</fullName>
        <ecNumber evidence="6">6.3.4.15</ecNumber>
    </alternativeName>
    <alternativeName>
        <fullName evidence="6">Biotin--protein ligase</fullName>
    </alternativeName>
    <alternativeName>
        <fullName evidence="6">Biotin-[acetyl-CoA carboxylase] synthetase</fullName>
    </alternativeName>
</protein>
<dbReference type="Gene3D" id="1.10.10.10">
    <property type="entry name" value="Winged helix-like DNA-binding domain superfamily/Winged helix DNA-binding domain"/>
    <property type="match status" value="1"/>
</dbReference>
<dbReference type="SUPFAM" id="SSF46785">
    <property type="entry name" value="Winged helix' DNA-binding domain"/>
    <property type="match status" value="1"/>
</dbReference>
<dbReference type="SUPFAM" id="SSF55681">
    <property type="entry name" value="Class II aaRS and biotin synthetases"/>
    <property type="match status" value="1"/>
</dbReference>